<dbReference type="EMBL" id="NJHN03000031">
    <property type="protein sequence ID" value="KAH9423615.1"/>
    <property type="molecule type" value="Genomic_DNA"/>
</dbReference>
<reference evidence="1 2" key="1">
    <citation type="journal article" date="2018" name="J. Allergy Clin. Immunol.">
        <title>High-quality assembly of Dermatophagoides pteronyssinus genome and transcriptome reveals a wide range of novel allergens.</title>
        <authorList>
            <person name="Liu X.Y."/>
            <person name="Yang K.Y."/>
            <person name="Wang M.Q."/>
            <person name="Kwok J.S."/>
            <person name="Zeng X."/>
            <person name="Yang Z."/>
            <person name="Xiao X.J."/>
            <person name="Lau C.P."/>
            <person name="Li Y."/>
            <person name="Huang Z.M."/>
            <person name="Ba J.G."/>
            <person name="Yim A.K."/>
            <person name="Ouyang C.Y."/>
            <person name="Ngai S.M."/>
            <person name="Chan T.F."/>
            <person name="Leung E.L."/>
            <person name="Liu L."/>
            <person name="Liu Z.G."/>
            <person name="Tsui S.K."/>
        </authorList>
    </citation>
    <scope>NUCLEOTIDE SEQUENCE [LARGE SCALE GENOMIC DNA]</scope>
    <source>
        <strain evidence="1">Derp</strain>
    </source>
</reference>
<name>A0ABQ8JME8_DERPT</name>
<keyword evidence="2" id="KW-1185">Reference proteome</keyword>
<comment type="caution">
    <text evidence="1">The sequence shown here is derived from an EMBL/GenBank/DDBJ whole genome shotgun (WGS) entry which is preliminary data.</text>
</comment>
<gene>
    <name evidence="1" type="ORF">DERP_005195</name>
</gene>
<evidence type="ECO:0000313" key="2">
    <source>
        <dbReference type="Proteomes" id="UP000887458"/>
    </source>
</evidence>
<accession>A0ABQ8JME8</accession>
<proteinExistence type="predicted"/>
<protein>
    <submittedName>
        <fullName evidence="1">Uncharacterized protein</fullName>
    </submittedName>
</protein>
<evidence type="ECO:0000313" key="1">
    <source>
        <dbReference type="EMBL" id="KAH9423615.1"/>
    </source>
</evidence>
<reference evidence="1 2" key="2">
    <citation type="journal article" date="2022" name="Mol. Biol. Evol.">
        <title>Comparative Genomics Reveals Insights into the Divergent Evolution of Astigmatic Mites and Household Pest Adaptations.</title>
        <authorList>
            <person name="Xiong Q."/>
            <person name="Wan A.T."/>
            <person name="Liu X."/>
            <person name="Fung C.S."/>
            <person name="Xiao X."/>
            <person name="Malainual N."/>
            <person name="Hou J."/>
            <person name="Wang L."/>
            <person name="Wang M."/>
            <person name="Yang K.Y."/>
            <person name="Cui Y."/>
            <person name="Leung E.L."/>
            <person name="Nong W."/>
            <person name="Shin S.K."/>
            <person name="Au S.W."/>
            <person name="Jeong K.Y."/>
            <person name="Chew F.T."/>
            <person name="Hui J.H."/>
            <person name="Leung T.F."/>
            <person name="Tungtrongchitr A."/>
            <person name="Zhong N."/>
            <person name="Liu Z."/>
            <person name="Tsui S.K."/>
        </authorList>
    </citation>
    <scope>NUCLEOTIDE SEQUENCE [LARGE SCALE GENOMIC DNA]</scope>
    <source>
        <strain evidence="1">Derp</strain>
    </source>
</reference>
<sequence length="71" mass="7987">MSYTKTIDSNDRIQIIGFCSYVSLIISNTTFNPNDIVFGIFFTEPYCCCCLNCCSSSNNKRSMNDDDDDDG</sequence>
<organism evidence="1 2">
    <name type="scientific">Dermatophagoides pteronyssinus</name>
    <name type="common">European house dust mite</name>
    <dbReference type="NCBI Taxonomy" id="6956"/>
    <lineage>
        <taxon>Eukaryota</taxon>
        <taxon>Metazoa</taxon>
        <taxon>Ecdysozoa</taxon>
        <taxon>Arthropoda</taxon>
        <taxon>Chelicerata</taxon>
        <taxon>Arachnida</taxon>
        <taxon>Acari</taxon>
        <taxon>Acariformes</taxon>
        <taxon>Sarcoptiformes</taxon>
        <taxon>Astigmata</taxon>
        <taxon>Psoroptidia</taxon>
        <taxon>Analgoidea</taxon>
        <taxon>Pyroglyphidae</taxon>
        <taxon>Dermatophagoidinae</taxon>
        <taxon>Dermatophagoides</taxon>
    </lineage>
</organism>
<dbReference type="Proteomes" id="UP000887458">
    <property type="component" value="Unassembled WGS sequence"/>
</dbReference>